<evidence type="ECO:0000313" key="1">
    <source>
        <dbReference type="EMBL" id="RQG98290.1"/>
    </source>
</evidence>
<organism evidence="1 2">
    <name type="scientific">Natrarchaeobius chitinivorans</name>
    <dbReference type="NCBI Taxonomy" id="1679083"/>
    <lineage>
        <taxon>Archaea</taxon>
        <taxon>Methanobacteriati</taxon>
        <taxon>Methanobacteriota</taxon>
        <taxon>Stenosarchaea group</taxon>
        <taxon>Halobacteria</taxon>
        <taxon>Halobacteriales</taxon>
        <taxon>Natrialbaceae</taxon>
        <taxon>Natrarchaeobius</taxon>
    </lineage>
</organism>
<keyword evidence="2" id="KW-1185">Reference proteome</keyword>
<dbReference type="EMBL" id="REFZ01000016">
    <property type="protein sequence ID" value="RQG98290.1"/>
    <property type="molecule type" value="Genomic_DNA"/>
</dbReference>
<dbReference type="OrthoDB" id="346066at2157"/>
<sequence length="219" mass="25632">MDVSTLKTLKDEYPTSSWALWSSEFPNEGCVEEDPAEFFEFINENHDRLRPSVVLLSLNPSTKLPSDYQNFHSTEPKHRNDQFRDHVEATELEGAYMTDLVERIVDADSGNIDPIADDVENLFDQLDLLDQDTYYVLCFHEKVFQTLLEFCDSRQRELEHDIRAFRAVHDGFQLECYRVWFHANWGANRDKIYALREQLTFLSSQVIGGEIADLSRWID</sequence>
<protein>
    <submittedName>
        <fullName evidence="1">Uncharacterized protein</fullName>
    </submittedName>
</protein>
<dbReference type="AlphaFoldDB" id="A0A3N6MLS1"/>
<name>A0A3N6MLS1_NATCH</name>
<evidence type="ECO:0000313" key="2">
    <source>
        <dbReference type="Proteomes" id="UP000281431"/>
    </source>
</evidence>
<gene>
    <name evidence="1" type="ORF">EA472_17915</name>
</gene>
<dbReference type="Proteomes" id="UP000281431">
    <property type="component" value="Unassembled WGS sequence"/>
</dbReference>
<proteinExistence type="predicted"/>
<comment type="caution">
    <text evidence="1">The sequence shown here is derived from an EMBL/GenBank/DDBJ whole genome shotgun (WGS) entry which is preliminary data.</text>
</comment>
<reference evidence="1 2" key="1">
    <citation type="submission" date="2018-10" db="EMBL/GenBank/DDBJ databases">
        <title>Natrarchaeobius chitinivorans gen. nov., sp. nov., and Natrarchaeobius haloalkaliphilus sp. nov., alkaliphilic, chitin-utilizing haloarchaea from hypersaline alkaline lakes.</title>
        <authorList>
            <person name="Sorokin D.Y."/>
            <person name="Elcheninov A.G."/>
            <person name="Kostrikina N.A."/>
            <person name="Bale N.J."/>
            <person name="Sinninghe Damste J.S."/>
            <person name="Khijniak T.V."/>
            <person name="Kublanov I.V."/>
            <person name="Toshchakov S.V."/>
        </authorList>
    </citation>
    <scope>NUCLEOTIDE SEQUENCE [LARGE SCALE GENOMIC DNA]</scope>
    <source>
        <strain evidence="1 2">AArcht7</strain>
    </source>
</reference>
<accession>A0A3N6MLS1</accession>